<accession>A0A515D9H7</accession>
<dbReference type="Pfam" id="PF07819">
    <property type="entry name" value="PGAP1"/>
    <property type="match status" value="1"/>
</dbReference>
<evidence type="ECO:0000313" key="3">
    <source>
        <dbReference type="Proteomes" id="UP000316798"/>
    </source>
</evidence>
<keyword evidence="3" id="KW-1185">Reference proteome</keyword>
<dbReference type="InterPro" id="IPR012908">
    <property type="entry name" value="PGAP1-ab_dom-like"/>
</dbReference>
<feature type="domain" description="GPI inositol-deacylase PGAP1-like alpha/beta" evidence="1">
    <location>
        <begin position="150"/>
        <end position="279"/>
    </location>
</feature>
<proteinExistence type="predicted"/>
<reference evidence="2 3" key="1">
    <citation type="submission" date="2019-01" db="EMBL/GenBank/DDBJ databases">
        <title>Genomic insights into a novel species Rhodoferax sp.</title>
        <authorList>
            <person name="Jin L."/>
        </authorList>
    </citation>
    <scope>NUCLEOTIDE SEQUENCE [LARGE SCALE GENOMIC DNA]</scope>
    <source>
        <strain evidence="2 3">CHu59-6-5</strain>
    </source>
</reference>
<name>A0A515D9H7_9BURK</name>
<evidence type="ECO:0000259" key="1">
    <source>
        <dbReference type="Pfam" id="PF07819"/>
    </source>
</evidence>
<organism evidence="2 3">
    <name type="scientific">Rhodoferax sediminis</name>
    <dbReference type="NCBI Taxonomy" id="2509614"/>
    <lineage>
        <taxon>Bacteria</taxon>
        <taxon>Pseudomonadati</taxon>
        <taxon>Pseudomonadota</taxon>
        <taxon>Betaproteobacteria</taxon>
        <taxon>Burkholderiales</taxon>
        <taxon>Comamonadaceae</taxon>
        <taxon>Rhodoferax</taxon>
    </lineage>
</organism>
<dbReference type="OrthoDB" id="556502at2"/>
<protein>
    <submittedName>
        <fullName evidence="2">Alpha/beta hydrolase</fullName>
    </submittedName>
</protein>
<evidence type="ECO:0000313" key="2">
    <source>
        <dbReference type="EMBL" id="QDL37055.1"/>
    </source>
</evidence>
<dbReference type="GO" id="GO:0016788">
    <property type="term" value="F:hydrolase activity, acting on ester bonds"/>
    <property type="evidence" value="ECO:0007669"/>
    <property type="project" value="InterPro"/>
</dbReference>
<dbReference type="Gene3D" id="3.40.50.1820">
    <property type="entry name" value="alpha/beta hydrolase"/>
    <property type="match status" value="1"/>
</dbReference>
<sequence>MTPPASKNPIKHLRASDLRGMAQLATQATAGAAHITEGVHQAVRSALGAPGGKVPGQTGGITGLVYKSVRGVTQLLGQGVDALFARLQPLLESAEAAQPGTPQREAVLAALNGVMGDRLAASNNPLATPMTLRYRGEALDWRALPPGHAVTGKVLLLIHGLCMNDLQWHIWHAGEPAQEMGHGAALAAQLGYTPIYLRYNTGRHISQNGHELSSQLEQLVAHWPVPIDEFTVLAHSMGGLVIRSAVYYGRQDALRWPARLNKIVFLGTPHHGAPLERAGNWIDVILGRTPFSAPFVRLTRLRSAGITDLRYGYVLDVDWQGQDLYRPRLDSRKAVPLPEGVTCYAVAGTTAAKRSALADRLVGDGLVPLNSALGQHDDPRRSLVFAKASQWIAYRTNHVALLSSPAVTQQLVQWLTPLPRA</sequence>
<gene>
    <name evidence="2" type="ORF">EUB48_06985</name>
</gene>
<dbReference type="EMBL" id="CP035503">
    <property type="protein sequence ID" value="QDL37055.1"/>
    <property type="molecule type" value="Genomic_DNA"/>
</dbReference>
<dbReference type="RefSeq" id="WP_142818221.1">
    <property type="nucleotide sequence ID" value="NZ_CP035503.1"/>
</dbReference>
<dbReference type="Proteomes" id="UP000316798">
    <property type="component" value="Chromosome"/>
</dbReference>
<dbReference type="SUPFAM" id="SSF53474">
    <property type="entry name" value="alpha/beta-Hydrolases"/>
    <property type="match status" value="1"/>
</dbReference>
<keyword evidence="2" id="KW-0378">Hydrolase</keyword>
<dbReference type="AlphaFoldDB" id="A0A515D9H7"/>
<dbReference type="KEGG" id="rhf:EUB48_06985"/>
<dbReference type="InterPro" id="IPR029058">
    <property type="entry name" value="AB_hydrolase_fold"/>
</dbReference>